<keyword evidence="4" id="KW-1185">Reference proteome</keyword>
<feature type="chain" id="PRO_5034703914" evidence="2">
    <location>
        <begin position="18"/>
        <end position="1047"/>
    </location>
</feature>
<proteinExistence type="predicted"/>
<feature type="region of interest" description="Disordered" evidence="1">
    <location>
        <begin position="627"/>
        <end position="695"/>
    </location>
</feature>
<sequence>MMGLGGICKAQLHPLLTLSDLLCARLCPSLQMGLLKWLGKSIIHPAVDAIFPESDSESDDSFDFTFSNTEDTLVLHQDEISRPVVRTAPLPPPATNQAACPVDLTDPARLTAFVPLDPQPEPQCRHGHDVNVQFTTVDNLEQGFWNGWPNGKFAIDLDHATYMKHGMLAVQWATWNCKGNNGKKNQKGSIHATTIAGGRRATRSVLVGDDITTRLYRYIHAGCHNHPRIPYTKHLTAQEAKDTRQHLGNNMHKKHLESYEGGETLDGPTPPAPQLAQKFANIETYRYETKKMTKGATAEVGWSFINQFHSWIQQHEDEVQIRINTVGREPECVISFHSKWMQDQLLPKAELVEGPLPLEGMLTDGAHKYWADPNAVLISTTTFNTVIDRWVPSMFSYANGVTTQHYHWHFTHNEKITDELFALVVDFSDAQRLGFISAFTDYFIRQEDNTRTRTELENAAQSLIKGCRYHFEKSVTRVARLSNHVPPDSRAEFEELCRQMVIAENSAVFDRVVKIMKETWPGLEAWLNWWLAPEHASMIFHSQRKMDSKLASKLPDTTNAEESVHSVIYQIAGKNKDIIQGFDGLLKVMRHFQRMHDSYIHGLPIRYGRSQRQRKLDQLERCEAETLTEIPRRRRQSYSHKPSPRKRDRSALREGRAPDTQSTLKRPRKQVKITVPNSSESEDGSPSPPDIVDKQLTQGRYKELSPGKTRPTDSFTSIIVNLAAAKEFASYPWANNSCWLDASLEIIYVTLACHGHWKDFSSFAADITYPISHLHKTLSNRRAWPLSTFPGSKAGKSVILQNIRDTFKHVLAGLPFCLSIAENSYAMEHEYHSALYWLYYLIRPRGGPVNPEAVKFFLPVVQRLSSCSEGHYQVESPWTTSSTWQEPAARYLQLFGGKIENWFQSIFNLSSMEVPQEIQGCWRCHTKEGTNDPDIYCNGQCQKMEFISWIPSVLIIRPGMDEKGNQPDWDFPRELYPGSKASGSRDGVVYKLVARSPFTSFMYTFTPLYYVTNAPPQGVPADLPIPVYDYIHAVTTSSSQSLRQRQR</sequence>
<gene>
    <name evidence="3" type="ORF">D9758_017282</name>
</gene>
<dbReference type="Proteomes" id="UP000559256">
    <property type="component" value="Unassembled WGS sequence"/>
</dbReference>
<reference evidence="3 4" key="1">
    <citation type="journal article" date="2020" name="ISME J.">
        <title>Uncovering the hidden diversity of litter-decomposition mechanisms in mushroom-forming fungi.</title>
        <authorList>
            <person name="Floudas D."/>
            <person name="Bentzer J."/>
            <person name="Ahren D."/>
            <person name="Johansson T."/>
            <person name="Persson P."/>
            <person name="Tunlid A."/>
        </authorList>
    </citation>
    <scope>NUCLEOTIDE SEQUENCE [LARGE SCALE GENOMIC DNA]</scope>
    <source>
        <strain evidence="3 4">CBS 291.85</strain>
    </source>
</reference>
<feature type="compositionally biased region" description="Basic residues" evidence="1">
    <location>
        <begin position="632"/>
        <end position="648"/>
    </location>
</feature>
<accession>A0A8H5C3F8</accession>
<dbReference type="OrthoDB" id="3046222at2759"/>
<organism evidence="3 4">
    <name type="scientific">Tetrapyrgos nigripes</name>
    <dbReference type="NCBI Taxonomy" id="182062"/>
    <lineage>
        <taxon>Eukaryota</taxon>
        <taxon>Fungi</taxon>
        <taxon>Dikarya</taxon>
        <taxon>Basidiomycota</taxon>
        <taxon>Agaricomycotina</taxon>
        <taxon>Agaricomycetes</taxon>
        <taxon>Agaricomycetidae</taxon>
        <taxon>Agaricales</taxon>
        <taxon>Marasmiineae</taxon>
        <taxon>Marasmiaceae</taxon>
        <taxon>Tetrapyrgos</taxon>
    </lineage>
</organism>
<evidence type="ECO:0000256" key="1">
    <source>
        <dbReference type="SAM" id="MobiDB-lite"/>
    </source>
</evidence>
<evidence type="ECO:0000313" key="4">
    <source>
        <dbReference type="Proteomes" id="UP000559256"/>
    </source>
</evidence>
<feature type="signal peptide" evidence="2">
    <location>
        <begin position="1"/>
        <end position="17"/>
    </location>
</feature>
<dbReference type="EMBL" id="JAACJM010000276">
    <property type="protein sequence ID" value="KAF5333976.1"/>
    <property type="molecule type" value="Genomic_DNA"/>
</dbReference>
<name>A0A8H5C3F8_9AGAR</name>
<keyword evidence="2" id="KW-0732">Signal</keyword>
<evidence type="ECO:0000256" key="2">
    <source>
        <dbReference type="SAM" id="SignalP"/>
    </source>
</evidence>
<dbReference type="AlphaFoldDB" id="A0A8H5C3F8"/>
<comment type="caution">
    <text evidence="3">The sequence shown here is derived from an EMBL/GenBank/DDBJ whole genome shotgun (WGS) entry which is preliminary data.</text>
</comment>
<evidence type="ECO:0000313" key="3">
    <source>
        <dbReference type="EMBL" id="KAF5333976.1"/>
    </source>
</evidence>
<protein>
    <submittedName>
        <fullName evidence="3">Uncharacterized protein</fullName>
    </submittedName>
</protein>